<sequence>MKRPAEVPLEPAGGGGAAPPDGGGGNPFAGISLSSPVPAGSLFAAAVAGSAPGEGFAPAAPAAEGAAAAAPGGTANGKPANPFMGLSLFSPPASGGLFTAAANSLPQGASEASAAAFPGLSGGDAAVPPAAPATGAGAGGAAGDEAPEPEEVPQEAPELGEPTGEEEEEVVFRAECRLWKLVRQASPAAAVGGAAAEGAAAEGAGNAGQQPEAPAGNEVSEAANAGAPAEERGWHWQERGCGIVHINRHGKTGAGRLVMRMRGVLKLLLNTPVFPTTKYERVGQKSVRFVGVDAEAAAAREGGRVSLCAYRLNLQSGDQQGRFLAALGDLLGAPTTAA</sequence>
<dbReference type="PANTHER" id="PTHR23138">
    <property type="entry name" value="RAN BINDING PROTEIN"/>
    <property type="match status" value="1"/>
</dbReference>
<feature type="region of interest" description="Disordered" evidence="3">
    <location>
        <begin position="202"/>
        <end position="228"/>
    </location>
</feature>
<feature type="region of interest" description="Disordered" evidence="3">
    <location>
        <begin position="126"/>
        <end position="170"/>
    </location>
</feature>
<dbReference type="InterPro" id="IPR000156">
    <property type="entry name" value="Ran_bind_dom"/>
</dbReference>
<comment type="subcellular location">
    <subcellularLocation>
        <location evidence="1">Nucleus</location>
    </subcellularLocation>
</comment>
<dbReference type="AlphaFoldDB" id="A0A7S4SG42"/>
<accession>A0A7S4SG42</accession>
<feature type="region of interest" description="Disordered" evidence="3">
    <location>
        <begin position="1"/>
        <end position="31"/>
    </location>
</feature>
<organism evidence="5">
    <name type="scientific">Alexandrium monilatum</name>
    <dbReference type="NCBI Taxonomy" id="311494"/>
    <lineage>
        <taxon>Eukaryota</taxon>
        <taxon>Sar</taxon>
        <taxon>Alveolata</taxon>
        <taxon>Dinophyceae</taxon>
        <taxon>Gonyaulacales</taxon>
        <taxon>Pyrocystaceae</taxon>
        <taxon>Alexandrium</taxon>
    </lineage>
</organism>
<dbReference type="SMART" id="SM00160">
    <property type="entry name" value="RanBD"/>
    <property type="match status" value="1"/>
</dbReference>
<gene>
    <name evidence="5" type="ORF">AMON00008_LOCUS49777</name>
</gene>
<dbReference type="Pfam" id="PF00638">
    <property type="entry name" value="Ran_BP1"/>
    <property type="match status" value="1"/>
</dbReference>
<evidence type="ECO:0000256" key="3">
    <source>
        <dbReference type="SAM" id="MobiDB-lite"/>
    </source>
</evidence>
<feature type="compositionally biased region" description="Gly residues" evidence="3">
    <location>
        <begin position="12"/>
        <end position="27"/>
    </location>
</feature>
<dbReference type="SUPFAM" id="SSF50729">
    <property type="entry name" value="PH domain-like"/>
    <property type="match status" value="1"/>
</dbReference>
<evidence type="ECO:0000256" key="1">
    <source>
        <dbReference type="ARBA" id="ARBA00004123"/>
    </source>
</evidence>
<dbReference type="Gene3D" id="2.30.29.30">
    <property type="entry name" value="Pleckstrin-homology domain (PH domain)/Phosphotyrosine-binding domain (PTB)"/>
    <property type="match status" value="1"/>
</dbReference>
<dbReference type="EMBL" id="HBNR01070294">
    <property type="protein sequence ID" value="CAE4644701.1"/>
    <property type="molecule type" value="Transcribed_RNA"/>
</dbReference>
<dbReference type="InterPro" id="IPR045255">
    <property type="entry name" value="RanBP1-like"/>
</dbReference>
<feature type="domain" description="RanBD1" evidence="4">
    <location>
        <begin position="148"/>
        <end position="312"/>
    </location>
</feature>
<feature type="compositionally biased region" description="Low complexity" evidence="3">
    <location>
        <begin position="126"/>
        <end position="135"/>
    </location>
</feature>
<dbReference type="PANTHER" id="PTHR23138:SF142">
    <property type="entry name" value="RAN-BINDING PROTEIN 3B-RELATED"/>
    <property type="match status" value="1"/>
</dbReference>
<proteinExistence type="predicted"/>
<evidence type="ECO:0000313" key="5">
    <source>
        <dbReference type="EMBL" id="CAE4644701.1"/>
    </source>
</evidence>
<dbReference type="InterPro" id="IPR011993">
    <property type="entry name" value="PH-like_dom_sf"/>
</dbReference>
<reference evidence="5" key="1">
    <citation type="submission" date="2021-01" db="EMBL/GenBank/DDBJ databases">
        <authorList>
            <person name="Corre E."/>
            <person name="Pelletier E."/>
            <person name="Niang G."/>
            <person name="Scheremetjew M."/>
            <person name="Finn R."/>
            <person name="Kale V."/>
            <person name="Holt S."/>
            <person name="Cochrane G."/>
            <person name="Meng A."/>
            <person name="Brown T."/>
            <person name="Cohen L."/>
        </authorList>
    </citation>
    <scope>NUCLEOTIDE SEQUENCE</scope>
    <source>
        <strain evidence="5">CCMP3105</strain>
    </source>
</reference>
<evidence type="ECO:0000259" key="4">
    <source>
        <dbReference type="PROSITE" id="PS50196"/>
    </source>
</evidence>
<feature type="region of interest" description="Disordered" evidence="3">
    <location>
        <begin position="53"/>
        <end position="73"/>
    </location>
</feature>
<dbReference type="PROSITE" id="PS50196">
    <property type="entry name" value="RANBD1"/>
    <property type="match status" value="1"/>
</dbReference>
<feature type="compositionally biased region" description="Low complexity" evidence="3">
    <location>
        <begin position="202"/>
        <end position="216"/>
    </location>
</feature>
<protein>
    <recommendedName>
        <fullName evidence="4">RanBD1 domain-containing protein</fullName>
    </recommendedName>
</protein>
<dbReference type="GO" id="GO:0005634">
    <property type="term" value="C:nucleus"/>
    <property type="evidence" value="ECO:0007669"/>
    <property type="project" value="UniProtKB-SubCell"/>
</dbReference>
<name>A0A7S4SG42_9DINO</name>
<keyword evidence="2" id="KW-0539">Nucleus</keyword>
<evidence type="ECO:0000256" key="2">
    <source>
        <dbReference type="ARBA" id="ARBA00023242"/>
    </source>
</evidence>